<evidence type="ECO:0000256" key="2">
    <source>
        <dbReference type="SAM" id="SignalP"/>
    </source>
</evidence>
<gene>
    <name evidence="3" type="ORF">PG999_014703</name>
</gene>
<keyword evidence="4" id="KW-1185">Reference proteome</keyword>
<dbReference type="Proteomes" id="UP001392437">
    <property type="component" value="Unassembled WGS sequence"/>
</dbReference>
<comment type="caution">
    <text evidence="3">The sequence shown here is derived from an EMBL/GenBank/DDBJ whole genome shotgun (WGS) entry which is preliminary data.</text>
</comment>
<proteinExistence type="predicted"/>
<evidence type="ECO:0000256" key="1">
    <source>
        <dbReference type="SAM" id="MobiDB-lite"/>
    </source>
</evidence>
<feature type="chain" id="PRO_5043833302" description="Phospholipase A2" evidence="2">
    <location>
        <begin position="21"/>
        <end position="220"/>
    </location>
</feature>
<organism evidence="3 4">
    <name type="scientific">Apiospora kogelbergensis</name>
    <dbReference type="NCBI Taxonomy" id="1337665"/>
    <lineage>
        <taxon>Eukaryota</taxon>
        <taxon>Fungi</taxon>
        <taxon>Dikarya</taxon>
        <taxon>Ascomycota</taxon>
        <taxon>Pezizomycotina</taxon>
        <taxon>Sordariomycetes</taxon>
        <taxon>Xylariomycetidae</taxon>
        <taxon>Amphisphaeriales</taxon>
        <taxon>Apiosporaceae</taxon>
        <taxon>Apiospora</taxon>
    </lineage>
</organism>
<dbReference type="EMBL" id="JAQQWP010000013">
    <property type="protein sequence ID" value="KAK8092504.1"/>
    <property type="molecule type" value="Genomic_DNA"/>
</dbReference>
<accession>A0AAW0QDJ9</accession>
<protein>
    <recommendedName>
        <fullName evidence="5">Phospholipase A2</fullName>
    </recommendedName>
</protein>
<dbReference type="AlphaFoldDB" id="A0AAW0QDJ9"/>
<sequence>MHFSKATVAALLAAAAGTSADPSNATDPSAADGGFHVPRGLPDGVYSVFVHTNGTQELTRLADPMTSDELETFPRRRNDVSPATPLERRWDWARHTHCYKSERKVDMKPNKDMIDRAIHGLDEQLGHTGRTVGSGENIFTINGCAIAYACIPNKKKKKYTEITLFDRMYVFKALDHKCGSIYNEGFGKACKKWGRGLKDHTCFGFENYCSQRGHHFCNTR</sequence>
<name>A0AAW0QDJ9_9PEZI</name>
<evidence type="ECO:0000313" key="3">
    <source>
        <dbReference type="EMBL" id="KAK8092504.1"/>
    </source>
</evidence>
<feature type="signal peptide" evidence="2">
    <location>
        <begin position="1"/>
        <end position="20"/>
    </location>
</feature>
<reference evidence="3 4" key="1">
    <citation type="submission" date="2023-01" db="EMBL/GenBank/DDBJ databases">
        <title>Analysis of 21 Apiospora genomes using comparative genomics revels a genus with tremendous synthesis potential of carbohydrate active enzymes and secondary metabolites.</title>
        <authorList>
            <person name="Sorensen T."/>
        </authorList>
    </citation>
    <scope>NUCLEOTIDE SEQUENCE [LARGE SCALE GENOMIC DNA]</scope>
    <source>
        <strain evidence="3 4">CBS 117206</strain>
    </source>
</reference>
<feature type="region of interest" description="Disordered" evidence="1">
    <location>
        <begin position="16"/>
        <end position="36"/>
    </location>
</feature>
<keyword evidence="2" id="KW-0732">Signal</keyword>
<evidence type="ECO:0000313" key="4">
    <source>
        <dbReference type="Proteomes" id="UP001392437"/>
    </source>
</evidence>
<evidence type="ECO:0008006" key="5">
    <source>
        <dbReference type="Google" id="ProtNLM"/>
    </source>
</evidence>